<evidence type="ECO:0000313" key="3">
    <source>
        <dbReference type="Proteomes" id="UP000765509"/>
    </source>
</evidence>
<protein>
    <submittedName>
        <fullName evidence="2">Uncharacterized protein</fullName>
    </submittedName>
</protein>
<keyword evidence="3" id="KW-1185">Reference proteome</keyword>
<sequence length="112" mass="12641">MNSSLQVKKLMGPEKTEEPLRGCKPMSCKGQVQQMKFWLKTQSMLSDDKKKKLAQGKENSPVEAPQASTSAKKGQENPKKQSEGKVKGKGKRQNTSGTRLNHRITEFPRNRR</sequence>
<evidence type="ECO:0000256" key="1">
    <source>
        <dbReference type="SAM" id="MobiDB-lite"/>
    </source>
</evidence>
<organism evidence="2 3">
    <name type="scientific">Austropuccinia psidii MF-1</name>
    <dbReference type="NCBI Taxonomy" id="1389203"/>
    <lineage>
        <taxon>Eukaryota</taxon>
        <taxon>Fungi</taxon>
        <taxon>Dikarya</taxon>
        <taxon>Basidiomycota</taxon>
        <taxon>Pucciniomycotina</taxon>
        <taxon>Pucciniomycetes</taxon>
        <taxon>Pucciniales</taxon>
        <taxon>Sphaerophragmiaceae</taxon>
        <taxon>Austropuccinia</taxon>
    </lineage>
</organism>
<dbReference type="AlphaFoldDB" id="A0A9Q3PI35"/>
<dbReference type="Proteomes" id="UP000765509">
    <property type="component" value="Unassembled WGS sequence"/>
</dbReference>
<feature type="region of interest" description="Disordered" evidence="1">
    <location>
        <begin position="46"/>
        <end position="112"/>
    </location>
</feature>
<feature type="compositionally biased region" description="Basic and acidic residues" evidence="1">
    <location>
        <begin position="11"/>
        <end position="21"/>
    </location>
</feature>
<accession>A0A9Q3PI35</accession>
<comment type="caution">
    <text evidence="2">The sequence shown here is derived from an EMBL/GenBank/DDBJ whole genome shotgun (WGS) entry which is preliminary data.</text>
</comment>
<reference evidence="2" key="1">
    <citation type="submission" date="2021-03" db="EMBL/GenBank/DDBJ databases">
        <title>Draft genome sequence of rust myrtle Austropuccinia psidii MF-1, a brazilian biotype.</title>
        <authorList>
            <person name="Quecine M.C."/>
            <person name="Pachon D.M.R."/>
            <person name="Bonatelli M.L."/>
            <person name="Correr F.H."/>
            <person name="Franceschini L.M."/>
            <person name="Leite T.F."/>
            <person name="Margarido G.R.A."/>
            <person name="Almeida C.A."/>
            <person name="Ferrarezi J.A."/>
            <person name="Labate C.A."/>
        </authorList>
    </citation>
    <scope>NUCLEOTIDE SEQUENCE</scope>
    <source>
        <strain evidence="2">MF-1</strain>
    </source>
</reference>
<name>A0A9Q3PI35_9BASI</name>
<feature type="compositionally biased region" description="Basic and acidic residues" evidence="1">
    <location>
        <begin position="73"/>
        <end position="86"/>
    </location>
</feature>
<feature type="compositionally biased region" description="Basic and acidic residues" evidence="1">
    <location>
        <begin position="103"/>
        <end position="112"/>
    </location>
</feature>
<proteinExistence type="predicted"/>
<gene>
    <name evidence="2" type="ORF">O181_100796</name>
</gene>
<feature type="region of interest" description="Disordered" evidence="1">
    <location>
        <begin position="1"/>
        <end position="30"/>
    </location>
</feature>
<dbReference type="EMBL" id="AVOT02070486">
    <property type="protein sequence ID" value="MBW0561081.1"/>
    <property type="molecule type" value="Genomic_DNA"/>
</dbReference>
<evidence type="ECO:0000313" key="2">
    <source>
        <dbReference type="EMBL" id="MBW0561081.1"/>
    </source>
</evidence>